<name>A0A132MP19_9ACTN</name>
<dbReference type="STRING" id="1469144.LI90_1234"/>
<feature type="transmembrane region" description="Helical" evidence="1">
    <location>
        <begin position="18"/>
        <end position="38"/>
    </location>
</feature>
<dbReference type="CDD" id="cd01948">
    <property type="entry name" value="EAL"/>
    <property type="match status" value="1"/>
</dbReference>
<sequence>MCQADDHHLGSAGRRTALVPYAACVMAAGAGVLAWGGVRLSTDAADGLPRLVQLPGLWILAVLIVFGELRPITSPGRRDGEGITTSTTFTFAVLLYLGLPIAAVLHALASLLYGVARRHATWRNVFNMAQYALSLAAAYGVLAVFGVAATPAQPKVPDAADLPAVGLAALAYLTVNNLLVWRGLAWWQGGRFVETVRAELAYQAAVGGVLLGLSPLVVVVLAHRPWFIPLFGVALVAVYRSASISRAREQESLHDSLTGLPNRKMLIRSSEQALAAARRRGGRMGLFLLDLDRFKEINDTLGHLTGDRLLALVAERLKRALRPGDVVGRLGGDEFAILLPTVPDAATARAIAARVVDVFAQPFNLDGLVLDLEASVGIALYPDHAADFEGLLQRADVAMYLAKGASGGIEMYAVERDRNTPDRLALLGDLRRALDAGDLDLYYQPKVSFADGAVVGLEALVRWTHPIRGPMSPELFVQLAEQTGLMPRLTEYVLQTALAQAAVWWRTGITVPIAVNVSLRDIHAPGFVHTISEGLRRYGVPASALQLEITERVLLEDPNRVSDTISGLEELGVRLSLDDFGTGYSSLVHLRRMPVSEIKIDRSFVARLTDVKEDAAIVRSTVDLAHSLGIRVVAEGVEDDATWEQLRRLGCDVAQGWLVARAMPGEQATAWLAERMGCSVAGDAYRA</sequence>
<dbReference type="AlphaFoldDB" id="A0A132MP19"/>
<dbReference type="RefSeq" id="WP_066885252.1">
    <property type="nucleotide sequence ID" value="NZ_LAXD01000001.1"/>
</dbReference>
<organism evidence="4 5">
    <name type="scientific">Carbonactinospora thermoautotrophica</name>
    <dbReference type="NCBI Taxonomy" id="1469144"/>
    <lineage>
        <taxon>Bacteria</taxon>
        <taxon>Bacillati</taxon>
        <taxon>Actinomycetota</taxon>
        <taxon>Actinomycetes</taxon>
        <taxon>Kitasatosporales</taxon>
        <taxon>Carbonactinosporaceae</taxon>
        <taxon>Carbonactinospora</taxon>
    </lineage>
</organism>
<accession>A0A132MP19</accession>
<dbReference type="EMBL" id="LAXD01000001">
    <property type="protein sequence ID" value="KWW99598.1"/>
    <property type="molecule type" value="Genomic_DNA"/>
</dbReference>
<dbReference type="SMART" id="SM00052">
    <property type="entry name" value="EAL"/>
    <property type="match status" value="1"/>
</dbReference>
<dbReference type="PROSITE" id="PS50887">
    <property type="entry name" value="GGDEF"/>
    <property type="match status" value="1"/>
</dbReference>
<dbReference type="InterPro" id="IPR000160">
    <property type="entry name" value="GGDEF_dom"/>
</dbReference>
<dbReference type="CDD" id="cd01949">
    <property type="entry name" value="GGDEF"/>
    <property type="match status" value="1"/>
</dbReference>
<comment type="caution">
    <text evidence="4">The sequence shown here is derived from an EMBL/GenBank/DDBJ whole genome shotgun (WGS) entry which is preliminary data.</text>
</comment>
<dbReference type="Gene3D" id="3.20.20.450">
    <property type="entry name" value="EAL domain"/>
    <property type="match status" value="1"/>
</dbReference>
<dbReference type="FunFam" id="3.20.20.450:FF:000001">
    <property type="entry name" value="Cyclic di-GMP phosphodiesterase yahA"/>
    <property type="match status" value="1"/>
</dbReference>
<dbReference type="NCBIfam" id="TIGR00254">
    <property type="entry name" value="GGDEF"/>
    <property type="match status" value="1"/>
</dbReference>
<dbReference type="InterPro" id="IPR043128">
    <property type="entry name" value="Rev_trsase/Diguanyl_cyclase"/>
</dbReference>
<dbReference type="InterPro" id="IPR052155">
    <property type="entry name" value="Biofilm_reg_signaling"/>
</dbReference>
<dbReference type="OrthoDB" id="23692at2"/>
<dbReference type="SMART" id="SM00267">
    <property type="entry name" value="GGDEF"/>
    <property type="match status" value="1"/>
</dbReference>
<dbReference type="SUPFAM" id="SSF55073">
    <property type="entry name" value="Nucleotide cyclase"/>
    <property type="match status" value="1"/>
</dbReference>
<reference evidence="5" key="1">
    <citation type="submission" date="2015-04" db="EMBL/GenBank/DDBJ databases">
        <title>Physiological reanalysis, assessment of diazotrophy, and genome sequences of multiple isolates of Streptomyces thermoautotrophicus.</title>
        <authorList>
            <person name="MacKellar D.C."/>
            <person name="Lieber L."/>
            <person name="Norman J."/>
            <person name="Bolger A."/>
            <person name="Tobin C."/>
            <person name="Murray J.W."/>
            <person name="Chang R."/>
            <person name="Ford T."/>
            <person name="Nguyen P.Q."/>
            <person name="Woodward J."/>
            <person name="Permingeat H."/>
            <person name="Joshi N.S."/>
            <person name="Silver P.A."/>
            <person name="Usadel B."/>
            <person name="Rutherford A.W."/>
            <person name="Friesen M."/>
            <person name="Prell J."/>
        </authorList>
    </citation>
    <scope>NUCLEOTIDE SEQUENCE [LARGE SCALE GENOMIC DNA]</scope>
    <source>
        <strain evidence="5">H1</strain>
    </source>
</reference>
<dbReference type="InterPro" id="IPR029787">
    <property type="entry name" value="Nucleotide_cyclase"/>
</dbReference>
<feature type="transmembrane region" description="Helical" evidence="1">
    <location>
        <begin position="162"/>
        <end position="180"/>
    </location>
</feature>
<keyword evidence="1" id="KW-0812">Transmembrane</keyword>
<dbReference type="SUPFAM" id="SSF141868">
    <property type="entry name" value="EAL domain-like"/>
    <property type="match status" value="1"/>
</dbReference>
<dbReference type="PATRIC" id="fig|1469144.10.peg.1366"/>
<dbReference type="PANTHER" id="PTHR44757">
    <property type="entry name" value="DIGUANYLATE CYCLASE DGCP"/>
    <property type="match status" value="1"/>
</dbReference>
<keyword evidence="5" id="KW-1185">Reference proteome</keyword>
<keyword evidence="1" id="KW-1133">Transmembrane helix</keyword>
<evidence type="ECO:0000256" key="1">
    <source>
        <dbReference type="SAM" id="Phobius"/>
    </source>
</evidence>
<evidence type="ECO:0000313" key="4">
    <source>
        <dbReference type="EMBL" id="KWW99598.1"/>
    </source>
</evidence>
<feature type="domain" description="EAL" evidence="2">
    <location>
        <begin position="423"/>
        <end position="676"/>
    </location>
</feature>
<dbReference type="Pfam" id="PF00563">
    <property type="entry name" value="EAL"/>
    <property type="match status" value="1"/>
</dbReference>
<keyword evidence="1" id="KW-0472">Membrane</keyword>
<dbReference type="Pfam" id="PF00990">
    <property type="entry name" value="GGDEF"/>
    <property type="match status" value="1"/>
</dbReference>
<dbReference type="PROSITE" id="PS50883">
    <property type="entry name" value="EAL"/>
    <property type="match status" value="1"/>
</dbReference>
<dbReference type="Proteomes" id="UP000070188">
    <property type="component" value="Unassembled WGS sequence"/>
</dbReference>
<dbReference type="PANTHER" id="PTHR44757:SF2">
    <property type="entry name" value="BIOFILM ARCHITECTURE MAINTENANCE PROTEIN MBAA"/>
    <property type="match status" value="1"/>
</dbReference>
<proteinExistence type="predicted"/>
<dbReference type="Gene3D" id="3.30.70.270">
    <property type="match status" value="1"/>
</dbReference>
<feature type="transmembrane region" description="Helical" evidence="1">
    <location>
        <begin position="128"/>
        <end position="150"/>
    </location>
</feature>
<evidence type="ECO:0000259" key="2">
    <source>
        <dbReference type="PROSITE" id="PS50883"/>
    </source>
</evidence>
<evidence type="ECO:0000313" key="5">
    <source>
        <dbReference type="Proteomes" id="UP000070188"/>
    </source>
</evidence>
<dbReference type="InterPro" id="IPR035919">
    <property type="entry name" value="EAL_sf"/>
</dbReference>
<feature type="domain" description="GGDEF" evidence="3">
    <location>
        <begin position="282"/>
        <end position="416"/>
    </location>
</feature>
<feature type="transmembrane region" description="Helical" evidence="1">
    <location>
        <begin position="200"/>
        <end position="220"/>
    </location>
</feature>
<feature type="transmembrane region" description="Helical" evidence="1">
    <location>
        <begin position="89"/>
        <end position="116"/>
    </location>
</feature>
<dbReference type="InterPro" id="IPR001633">
    <property type="entry name" value="EAL_dom"/>
</dbReference>
<protein>
    <submittedName>
        <fullName evidence="4">Diguanylate cyclase/phosphodiesterase</fullName>
    </submittedName>
</protein>
<feature type="transmembrane region" description="Helical" evidence="1">
    <location>
        <begin position="50"/>
        <end position="69"/>
    </location>
</feature>
<gene>
    <name evidence="4" type="ORF">LI90_1234</name>
</gene>
<evidence type="ECO:0000259" key="3">
    <source>
        <dbReference type="PROSITE" id="PS50887"/>
    </source>
</evidence>